<dbReference type="Gene3D" id="3.40.800.10">
    <property type="entry name" value="Ureohydrolase domain"/>
    <property type="match status" value="1"/>
</dbReference>
<name>A0A7L5BZW0_9RHOB</name>
<comment type="similarity">
    <text evidence="1">Belongs to the arginase family. Agmatinase subfamily.</text>
</comment>
<dbReference type="InterPro" id="IPR020855">
    <property type="entry name" value="Ureohydrolase_Mn_BS"/>
</dbReference>
<dbReference type="CDD" id="cd11592">
    <property type="entry name" value="Agmatinase_PAH"/>
    <property type="match status" value="1"/>
</dbReference>
<dbReference type="GO" id="GO:0046872">
    <property type="term" value="F:metal ion binding"/>
    <property type="evidence" value="ECO:0007669"/>
    <property type="project" value="UniProtKB-KW"/>
</dbReference>
<dbReference type="NCBIfam" id="TIGR01230">
    <property type="entry name" value="agmatinase"/>
    <property type="match status" value="1"/>
</dbReference>
<evidence type="ECO:0000313" key="8">
    <source>
        <dbReference type="Proteomes" id="UP000503336"/>
    </source>
</evidence>
<evidence type="ECO:0000256" key="2">
    <source>
        <dbReference type="ARBA" id="ARBA00022723"/>
    </source>
</evidence>
<dbReference type="EMBL" id="CP049056">
    <property type="protein sequence ID" value="QIE57021.1"/>
    <property type="molecule type" value="Genomic_DNA"/>
</dbReference>
<keyword evidence="4 5" id="KW-0464">Manganese</keyword>
<keyword evidence="2 5" id="KW-0479">Metal-binding</keyword>
<dbReference type="PROSITE" id="PS51409">
    <property type="entry name" value="ARGINASE_2"/>
    <property type="match status" value="1"/>
</dbReference>
<evidence type="ECO:0000256" key="6">
    <source>
        <dbReference type="RuleBase" id="RU003684"/>
    </source>
</evidence>
<proteinExistence type="inferred from homology"/>
<feature type="binding site" evidence="5">
    <location>
        <position position="125"/>
    </location>
    <ligand>
        <name>Mn(2+)</name>
        <dbReference type="ChEBI" id="CHEBI:29035"/>
        <label>1</label>
    </ligand>
</feature>
<evidence type="ECO:0000313" key="7">
    <source>
        <dbReference type="EMBL" id="QIE57021.1"/>
    </source>
</evidence>
<comment type="cofactor">
    <cofactor evidence="5">
        <name>Mn(2+)</name>
        <dbReference type="ChEBI" id="CHEBI:29035"/>
    </cofactor>
    <text evidence="5">Binds 2 manganese ions per subunit.</text>
</comment>
<protein>
    <submittedName>
        <fullName evidence="7">Agmatinase</fullName>
        <ecNumber evidence="7">3.5.3.11</ecNumber>
    </submittedName>
</protein>
<dbReference type="SUPFAM" id="SSF52768">
    <property type="entry name" value="Arginase/deacetylase"/>
    <property type="match status" value="1"/>
</dbReference>
<evidence type="ECO:0000256" key="3">
    <source>
        <dbReference type="ARBA" id="ARBA00022801"/>
    </source>
</evidence>
<accession>A0A7L5BZW0</accession>
<feature type="binding site" evidence="5">
    <location>
        <position position="148"/>
    </location>
    <ligand>
        <name>Mn(2+)</name>
        <dbReference type="ChEBI" id="CHEBI:29035"/>
        <label>1</label>
    </ligand>
</feature>
<keyword evidence="3 6" id="KW-0378">Hydrolase</keyword>
<dbReference type="GO" id="GO:0047971">
    <property type="term" value="F:guanidinobutyrase activity"/>
    <property type="evidence" value="ECO:0007669"/>
    <property type="project" value="UniProtKB-ARBA"/>
</dbReference>
<sequence length="316" mass="33827">MSRYNQPLGGNEMPRFGGPATMMRLPAQATAEGLDACFVGIPLDIGTSNRSGARFGPRAIRAESCMIRPYNMATRAAPFDSLQVADIGDVAINTFNMAETIRIIEEVYDGVLGHGCTPLTLGGDHTLPLPILRAMKKVHGPVGLIHVDAHADVNEHMFGEPIAHGTPFRRALEEGLIEPARMVQIGLRGTGYAADDFDWVRSIGGRVVPAEECWHRSLTPLMEEVRAQMGAGPVYLTFDIDALDPAHAPGTGTPEIGGLTSIQGIEIIRGCRGLNLIGCDLVEVSPPYDTTGNTAITGANLLFEMLCVLPGVECRT</sequence>
<evidence type="ECO:0000256" key="5">
    <source>
        <dbReference type="PIRSR" id="PIRSR036979-1"/>
    </source>
</evidence>
<dbReference type="FunFam" id="3.40.800.10:FF:000002">
    <property type="entry name" value="Agmatinase"/>
    <property type="match status" value="1"/>
</dbReference>
<dbReference type="PIRSF" id="PIRSF036979">
    <property type="entry name" value="Arginase"/>
    <property type="match status" value="1"/>
</dbReference>
<gene>
    <name evidence="7" type="primary">speB</name>
    <name evidence="7" type="ORF">G5B40_17200</name>
</gene>
<reference evidence="7 8" key="1">
    <citation type="submission" date="2020-02" db="EMBL/GenBank/DDBJ databases">
        <title>complete genome sequence of Rhodobacteraceae bacterium.</title>
        <authorList>
            <person name="Park J."/>
            <person name="Kim Y.-S."/>
            <person name="Kim K.-H."/>
        </authorList>
    </citation>
    <scope>NUCLEOTIDE SEQUENCE [LARGE SCALE GENOMIC DNA]</scope>
    <source>
        <strain evidence="7 8">RR4-56</strain>
    </source>
</reference>
<dbReference type="KEGG" id="hdh:G5B40_17200"/>
<evidence type="ECO:0000256" key="4">
    <source>
        <dbReference type="ARBA" id="ARBA00023211"/>
    </source>
</evidence>
<dbReference type="AlphaFoldDB" id="A0A7L5BZW0"/>
<keyword evidence="8" id="KW-1185">Reference proteome</keyword>
<dbReference type="PROSITE" id="PS01053">
    <property type="entry name" value="ARGINASE_1"/>
    <property type="match status" value="1"/>
</dbReference>
<dbReference type="GO" id="GO:0008783">
    <property type="term" value="F:agmatinase activity"/>
    <property type="evidence" value="ECO:0007669"/>
    <property type="project" value="UniProtKB-EC"/>
</dbReference>
<feature type="binding site" evidence="5">
    <location>
        <position position="239"/>
    </location>
    <ligand>
        <name>Mn(2+)</name>
        <dbReference type="ChEBI" id="CHEBI:29035"/>
        <label>1</label>
    </ligand>
</feature>
<dbReference type="PANTHER" id="PTHR11358:SF26">
    <property type="entry name" value="GUANIDINO ACID HYDROLASE, MITOCHONDRIAL"/>
    <property type="match status" value="1"/>
</dbReference>
<feature type="binding site" evidence="5">
    <location>
        <position position="152"/>
    </location>
    <ligand>
        <name>Mn(2+)</name>
        <dbReference type="ChEBI" id="CHEBI:29035"/>
        <label>1</label>
    </ligand>
</feature>
<dbReference type="PANTHER" id="PTHR11358">
    <property type="entry name" value="ARGINASE/AGMATINASE"/>
    <property type="match status" value="1"/>
</dbReference>
<dbReference type="InterPro" id="IPR023696">
    <property type="entry name" value="Ureohydrolase_dom_sf"/>
</dbReference>
<dbReference type="InterPro" id="IPR006035">
    <property type="entry name" value="Ureohydrolase"/>
</dbReference>
<dbReference type="GO" id="GO:0033389">
    <property type="term" value="P:putrescine biosynthetic process from arginine, via agmatine"/>
    <property type="evidence" value="ECO:0007669"/>
    <property type="project" value="TreeGrafter"/>
</dbReference>
<dbReference type="PRINTS" id="PR00116">
    <property type="entry name" value="ARGINASE"/>
</dbReference>
<dbReference type="Proteomes" id="UP000503336">
    <property type="component" value="Chromosome"/>
</dbReference>
<dbReference type="InterPro" id="IPR005925">
    <property type="entry name" value="Agmatinase-rel"/>
</dbReference>
<feature type="binding site" evidence="5">
    <location>
        <position position="150"/>
    </location>
    <ligand>
        <name>Mn(2+)</name>
        <dbReference type="ChEBI" id="CHEBI:29035"/>
        <label>1</label>
    </ligand>
</feature>
<feature type="binding site" evidence="5">
    <location>
        <position position="241"/>
    </location>
    <ligand>
        <name>Mn(2+)</name>
        <dbReference type="ChEBI" id="CHEBI:29035"/>
        <label>1</label>
    </ligand>
</feature>
<organism evidence="7 8">
    <name type="scientific">Pikeienuella piscinae</name>
    <dbReference type="NCBI Taxonomy" id="2748098"/>
    <lineage>
        <taxon>Bacteria</taxon>
        <taxon>Pseudomonadati</taxon>
        <taxon>Pseudomonadota</taxon>
        <taxon>Alphaproteobacteria</taxon>
        <taxon>Rhodobacterales</taxon>
        <taxon>Paracoccaceae</taxon>
        <taxon>Pikeienuella</taxon>
    </lineage>
</organism>
<dbReference type="EC" id="3.5.3.11" evidence="7"/>
<evidence type="ECO:0000256" key="1">
    <source>
        <dbReference type="ARBA" id="ARBA00009227"/>
    </source>
</evidence>
<dbReference type="RefSeq" id="WP_165101181.1">
    <property type="nucleotide sequence ID" value="NZ_CP049056.1"/>
</dbReference>
<dbReference type="Pfam" id="PF00491">
    <property type="entry name" value="Arginase"/>
    <property type="match status" value="1"/>
</dbReference>